<evidence type="ECO:0000256" key="1">
    <source>
        <dbReference type="ARBA" id="ARBA00022679"/>
    </source>
</evidence>
<dbReference type="InterPro" id="IPR000719">
    <property type="entry name" value="Prot_kinase_dom"/>
</dbReference>
<dbReference type="GO" id="GO:0016020">
    <property type="term" value="C:membrane"/>
    <property type="evidence" value="ECO:0007669"/>
    <property type="project" value="TreeGrafter"/>
</dbReference>
<dbReference type="GO" id="GO:0005829">
    <property type="term" value="C:cytosol"/>
    <property type="evidence" value="ECO:0007669"/>
    <property type="project" value="TreeGrafter"/>
</dbReference>
<dbReference type="InterPro" id="IPR045269">
    <property type="entry name" value="Atg1-like"/>
</dbReference>
<feature type="compositionally biased region" description="Basic and acidic residues" evidence="6">
    <location>
        <begin position="357"/>
        <end position="370"/>
    </location>
</feature>
<protein>
    <recommendedName>
        <fullName evidence="7">Protein kinase domain-containing protein</fullName>
    </recommendedName>
</protein>
<evidence type="ECO:0000313" key="8">
    <source>
        <dbReference type="EMBL" id="KAJ8599922.1"/>
    </source>
</evidence>
<keyword evidence="1" id="KW-0808">Transferase</keyword>
<feature type="compositionally biased region" description="Low complexity" evidence="6">
    <location>
        <begin position="322"/>
        <end position="356"/>
    </location>
</feature>
<dbReference type="InterPro" id="IPR017441">
    <property type="entry name" value="Protein_kinase_ATP_BS"/>
</dbReference>
<dbReference type="GO" id="GO:0005776">
    <property type="term" value="C:autophagosome"/>
    <property type="evidence" value="ECO:0007669"/>
    <property type="project" value="TreeGrafter"/>
</dbReference>
<dbReference type="Proteomes" id="UP001230188">
    <property type="component" value="Unassembled WGS sequence"/>
</dbReference>
<name>A0AAD7XG18_9STRA</name>
<dbReference type="EMBL" id="JAQMWT010000533">
    <property type="protein sequence ID" value="KAJ8599922.1"/>
    <property type="molecule type" value="Genomic_DNA"/>
</dbReference>
<dbReference type="InterPro" id="IPR008271">
    <property type="entry name" value="Ser/Thr_kinase_AS"/>
</dbReference>
<dbReference type="GO" id="GO:0010506">
    <property type="term" value="P:regulation of autophagy"/>
    <property type="evidence" value="ECO:0007669"/>
    <property type="project" value="InterPro"/>
</dbReference>
<dbReference type="Pfam" id="PF00069">
    <property type="entry name" value="Pkinase"/>
    <property type="match status" value="1"/>
</dbReference>
<dbReference type="GO" id="GO:0004674">
    <property type="term" value="F:protein serine/threonine kinase activity"/>
    <property type="evidence" value="ECO:0007669"/>
    <property type="project" value="InterPro"/>
</dbReference>
<dbReference type="FunFam" id="1.10.510.10:FF:000571">
    <property type="entry name" value="Maternal embryonic leucine zipper kinase"/>
    <property type="match status" value="1"/>
</dbReference>
<evidence type="ECO:0000256" key="2">
    <source>
        <dbReference type="ARBA" id="ARBA00022741"/>
    </source>
</evidence>
<dbReference type="InterPro" id="IPR011009">
    <property type="entry name" value="Kinase-like_dom_sf"/>
</dbReference>
<dbReference type="Gene3D" id="1.10.510.10">
    <property type="entry name" value="Transferase(Phosphotransferase) domain 1"/>
    <property type="match status" value="1"/>
</dbReference>
<keyword evidence="4 5" id="KW-0067">ATP-binding</keyword>
<evidence type="ECO:0000256" key="5">
    <source>
        <dbReference type="PROSITE-ProRule" id="PRU10141"/>
    </source>
</evidence>
<gene>
    <name evidence="8" type="ORF">CTAYLR_002865</name>
</gene>
<proteinExistence type="predicted"/>
<dbReference type="GO" id="GO:0000045">
    <property type="term" value="P:autophagosome assembly"/>
    <property type="evidence" value="ECO:0007669"/>
    <property type="project" value="TreeGrafter"/>
</dbReference>
<dbReference type="PROSITE" id="PS00108">
    <property type="entry name" value="PROTEIN_KINASE_ST"/>
    <property type="match status" value="1"/>
</dbReference>
<dbReference type="AlphaFoldDB" id="A0AAD7XG18"/>
<feature type="binding site" evidence="5">
    <location>
        <position position="43"/>
    </location>
    <ligand>
        <name>ATP</name>
        <dbReference type="ChEBI" id="CHEBI:30616"/>
    </ligand>
</feature>
<dbReference type="CDD" id="cd14009">
    <property type="entry name" value="STKc_ATG1_ULK_like"/>
    <property type="match status" value="1"/>
</dbReference>
<feature type="compositionally biased region" description="Acidic residues" evidence="6">
    <location>
        <begin position="298"/>
        <end position="309"/>
    </location>
</feature>
<dbReference type="PROSITE" id="PS00107">
    <property type="entry name" value="PROTEIN_KINASE_ATP"/>
    <property type="match status" value="1"/>
</dbReference>
<feature type="region of interest" description="Disordered" evidence="6">
    <location>
        <begin position="273"/>
        <end position="379"/>
    </location>
</feature>
<dbReference type="PANTHER" id="PTHR24348">
    <property type="entry name" value="SERINE/THREONINE-PROTEIN KINASE UNC-51-RELATED"/>
    <property type="match status" value="1"/>
</dbReference>
<dbReference type="PANTHER" id="PTHR24348:SF22">
    <property type="entry name" value="NON-SPECIFIC SERINE_THREONINE PROTEIN KINASE"/>
    <property type="match status" value="1"/>
</dbReference>
<evidence type="ECO:0000256" key="3">
    <source>
        <dbReference type="ARBA" id="ARBA00022777"/>
    </source>
</evidence>
<reference evidence="8" key="1">
    <citation type="submission" date="2023-01" db="EMBL/GenBank/DDBJ databases">
        <title>Metagenome sequencing of chrysophaentin producing Chrysophaeum taylorii.</title>
        <authorList>
            <person name="Davison J."/>
            <person name="Bewley C."/>
        </authorList>
    </citation>
    <scope>NUCLEOTIDE SEQUENCE</scope>
    <source>
        <strain evidence="8">NIES-1699</strain>
    </source>
</reference>
<dbReference type="PROSITE" id="PS50011">
    <property type="entry name" value="PROTEIN_KINASE_DOM"/>
    <property type="match status" value="1"/>
</dbReference>
<dbReference type="GO" id="GO:0005524">
    <property type="term" value="F:ATP binding"/>
    <property type="evidence" value="ECO:0007669"/>
    <property type="project" value="UniProtKB-UniRule"/>
</dbReference>
<dbReference type="SMART" id="SM00220">
    <property type="entry name" value="S_TKc"/>
    <property type="match status" value="1"/>
</dbReference>
<dbReference type="GO" id="GO:0000407">
    <property type="term" value="C:phagophore assembly site"/>
    <property type="evidence" value="ECO:0007669"/>
    <property type="project" value="TreeGrafter"/>
</dbReference>
<keyword evidence="9" id="KW-1185">Reference proteome</keyword>
<feature type="domain" description="Protein kinase" evidence="7">
    <location>
        <begin position="16"/>
        <end position="269"/>
    </location>
</feature>
<evidence type="ECO:0000256" key="4">
    <source>
        <dbReference type="ARBA" id="ARBA00022840"/>
    </source>
</evidence>
<sequence>MKVPVDLEMPTSSGEYVIDRKLGTGSYATVWLASRGDQVVALKAISRDRLNAKLAENLESEMRILREFAHPNLVGLVEISKHPQYIYIALEYMRGGDLQKFIRREGRLGEGTARRFMGHLASGLEFLWSKNLIHRDLKPQNLLLTEASTTATLKIADFGFARRLETAALAETLCGSPLYMAPEILSFKRYDAKADLWSVGAILFEMLVGSPPFAGRDHRELLANIKTTTLRLPADVRVSQACLVLLQQLLKRDPVSRISLDDFVACEFCRGDDDDRSRPRSGSRRRRDDALRSAAIREDDEADTDDDDEIPRIPASRRQVISSRGTTSSSSSSAGTATSLATTPRPAAAAAAAAPPVRERQLTTSRREEAPPNTTSSGEFVVVDHGTRRRRRQSRLAVEYADEALGCALTLGWVGDGVADKPVEALAVYVQAIRVAQSAFKAARAAAYSGGDRQRALLALVRDQHDVLLARADDARTAVRSPATLGGSWKTATRATRPVPALVYEAAMNAARTGAARESLGDTESAANKYAQASRCLAALLFSFDLSDTDRAAILAISRGPVDRALERVALSRPHSS</sequence>
<organism evidence="8 9">
    <name type="scientific">Chrysophaeum taylorii</name>
    <dbReference type="NCBI Taxonomy" id="2483200"/>
    <lineage>
        <taxon>Eukaryota</taxon>
        <taxon>Sar</taxon>
        <taxon>Stramenopiles</taxon>
        <taxon>Ochrophyta</taxon>
        <taxon>Pelagophyceae</taxon>
        <taxon>Pelagomonadales</taxon>
        <taxon>Pelagomonadaceae</taxon>
        <taxon>Chrysophaeum</taxon>
    </lineage>
</organism>
<feature type="compositionally biased region" description="Basic and acidic residues" evidence="6">
    <location>
        <begin position="286"/>
        <end position="297"/>
    </location>
</feature>
<comment type="caution">
    <text evidence="8">The sequence shown here is derived from an EMBL/GenBank/DDBJ whole genome shotgun (WGS) entry which is preliminary data.</text>
</comment>
<evidence type="ECO:0000259" key="7">
    <source>
        <dbReference type="PROSITE" id="PS50011"/>
    </source>
</evidence>
<evidence type="ECO:0000256" key="6">
    <source>
        <dbReference type="SAM" id="MobiDB-lite"/>
    </source>
</evidence>
<keyword evidence="3" id="KW-0418">Kinase</keyword>
<dbReference type="SUPFAM" id="SSF56112">
    <property type="entry name" value="Protein kinase-like (PK-like)"/>
    <property type="match status" value="1"/>
</dbReference>
<evidence type="ECO:0000313" key="9">
    <source>
        <dbReference type="Proteomes" id="UP001230188"/>
    </source>
</evidence>
<accession>A0AAD7XG18</accession>
<keyword evidence="2 5" id="KW-0547">Nucleotide-binding</keyword>